<dbReference type="EMBL" id="MU827304">
    <property type="protein sequence ID" value="KAJ7365186.1"/>
    <property type="molecule type" value="Genomic_DNA"/>
</dbReference>
<evidence type="ECO:0000256" key="1">
    <source>
        <dbReference type="ARBA" id="ARBA00004127"/>
    </source>
</evidence>
<keyword evidence="4 7" id="KW-0812">Transmembrane</keyword>
<name>A0A9X0CMB6_9CNID</name>
<dbReference type="GO" id="GO:0051453">
    <property type="term" value="P:regulation of intracellular pH"/>
    <property type="evidence" value="ECO:0007669"/>
    <property type="project" value="TreeGrafter"/>
</dbReference>
<evidence type="ECO:0000256" key="7">
    <source>
        <dbReference type="SAM" id="Phobius"/>
    </source>
</evidence>
<keyword evidence="9" id="KW-1185">Reference proteome</keyword>
<feature type="transmembrane region" description="Helical" evidence="7">
    <location>
        <begin position="66"/>
        <end position="89"/>
    </location>
</feature>
<accession>A0A9X0CMB6</accession>
<dbReference type="GO" id="GO:0005773">
    <property type="term" value="C:vacuole"/>
    <property type="evidence" value="ECO:0007669"/>
    <property type="project" value="TreeGrafter"/>
</dbReference>
<feature type="transmembrane region" description="Helical" evidence="7">
    <location>
        <begin position="137"/>
        <end position="156"/>
    </location>
</feature>
<dbReference type="AlphaFoldDB" id="A0A9X0CMB6"/>
<feature type="transmembrane region" description="Helical" evidence="7">
    <location>
        <begin position="162"/>
        <end position="181"/>
    </location>
</feature>
<keyword evidence="6 7" id="KW-0472">Membrane</keyword>
<protein>
    <submittedName>
        <fullName evidence="8">Battenin CLN3 protein</fullName>
    </submittedName>
</protein>
<comment type="subcellular location">
    <subcellularLocation>
        <location evidence="1">Endomembrane system</location>
        <topology evidence="1">Multi-pass membrane protein</topology>
    </subcellularLocation>
</comment>
<evidence type="ECO:0000313" key="8">
    <source>
        <dbReference type="EMBL" id="KAJ7365186.1"/>
    </source>
</evidence>
<dbReference type="OrthoDB" id="5986750at2759"/>
<evidence type="ECO:0000256" key="5">
    <source>
        <dbReference type="ARBA" id="ARBA00022989"/>
    </source>
</evidence>
<dbReference type="GO" id="GO:0016020">
    <property type="term" value="C:membrane"/>
    <property type="evidence" value="ECO:0007669"/>
    <property type="project" value="InterPro"/>
</dbReference>
<keyword evidence="3" id="KW-0813">Transport</keyword>
<comment type="similarity">
    <text evidence="2">Belongs to the battenin family.</text>
</comment>
<evidence type="ECO:0000256" key="4">
    <source>
        <dbReference type="ARBA" id="ARBA00022692"/>
    </source>
</evidence>
<sequence length="256" mass="28379">MTTLVCVSPKTTVLITAALPLAYLLFYAIMEKRHYSKELYNPSGDTCEHHLSWNEKLALMWQSLRGVVSFSVGLFVEVLVLGSMVTTLAFQNSPFDPRDHYVYYVLMVTMGAFIGRSYIGILSACNPPCSLAVKKTWILSGVQLILGTFLAFAAWYRFLPNVVLVLVLLLAVGVLSGMLYVNTILAAAQDEDFRSKVFSRGFSLVAIGGGCLMAALLGLLVEPVFREHCLEVSSSHQFCFTRSMMEWNSTDSCVTR</sequence>
<feature type="transmembrane region" description="Helical" evidence="7">
    <location>
        <begin position="101"/>
        <end position="125"/>
    </location>
</feature>
<feature type="transmembrane region" description="Helical" evidence="7">
    <location>
        <begin position="202"/>
        <end position="221"/>
    </location>
</feature>
<feature type="transmembrane region" description="Helical" evidence="7">
    <location>
        <begin position="12"/>
        <end position="30"/>
    </location>
</feature>
<dbReference type="InterPro" id="IPR003492">
    <property type="entry name" value="Battenin_disease_Cln3"/>
</dbReference>
<comment type="caution">
    <text evidence="8">The sequence shown here is derived from an EMBL/GenBank/DDBJ whole genome shotgun (WGS) entry which is preliminary data.</text>
</comment>
<evidence type="ECO:0000313" key="9">
    <source>
        <dbReference type="Proteomes" id="UP001163046"/>
    </source>
</evidence>
<dbReference type="GO" id="GO:0012505">
    <property type="term" value="C:endomembrane system"/>
    <property type="evidence" value="ECO:0007669"/>
    <property type="project" value="UniProtKB-SubCell"/>
</dbReference>
<dbReference type="Pfam" id="PF02487">
    <property type="entry name" value="CLN3"/>
    <property type="match status" value="1"/>
</dbReference>
<organism evidence="8 9">
    <name type="scientific">Desmophyllum pertusum</name>
    <dbReference type="NCBI Taxonomy" id="174260"/>
    <lineage>
        <taxon>Eukaryota</taxon>
        <taxon>Metazoa</taxon>
        <taxon>Cnidaria</taxon>
        <taxon>Anthozoa</taxon>
        <taxon>Hexacorallia</taxon>
        <taxon>Scleractinia</taxon>
        <taxon>Caryophylliina</taxon>
        <taxon>Caryophylliidae</taxon>
        <taxon>Desmophyllum</taxon>
    </lineage>
</organism>
<evidence type="ECO:0000256" key="6">
    <source>
        <dbReference type="ARBA" id="ARBA00023136"/>
    </source>
</evidence>
<dbReference type="SUPFAM" id="SSF103473">
    <property type="entry name" value="MFS general substrate transporter"/>
    <property type="match status" value="1"/>
</dbReference>
<keyword evidence="5 7" id="KW-1133">Transmembrane helix</keyword>
<evidence type="ECO:0000256" key="3">
    <source>
        <dbReference type="ARBA" id="ARBA00022448"/>
    </source>
</evidence>
<dbReference type="InterPro" id="IPR036259">
    <property type="entry name" value="MFS_trans_sf"/>
</dbReference>
<gene>
    <name evidence="8" type="primary">BTN1_7</name>
    <name evidence="8" type="ORF">OS493_007837</name>
</gene>
<dbReference type="PANTHER" id="PTHR10981:SF0">
    <property type="entry name" value="BATTENIN"/>
    <property type="match status" value="1"/>
</dbReference>
<reference evidence="8" key="1">
    <citation type="submission" date="2023-01" db="EMBL/GenBank/DDBJ databases">
        <title>Genome assembly of the deep-sea coral Lophelia pertusa.</title>
        <authorList>
            <person name="Herrera S."/>
            <person name="Cordes E."/>
        </authorList>
    </citation>
    <scope>NUCLEOTIDE SEQUENCE</scope>
    <source>
        <strain evidence="8">USNM1676648</strain>
        <tissue evidence="8">Polyp</tissue>
    </source>
</reference>
<evidence type="ECO:0000256" key="2">
    <source>
        <dbReference type="ARBA" id="ARBA00007467"/>
    </source>
</evidence>
<dbReference type="Proteomes" id="UP001163046">
    <property type="component" value="Unassembled WGS sequence"/>
</dbReference>
<dbReference type="PANTHER" id="PTHR10981">
    <property type="entry name" value="BATTENIN"/>
    <property type="match status" value="1"/>
</dbReference>
<proteinExistence type="inferred from homology"/>